<proteinExistence type="predicted"/>
<name>A0AAJ1VJ10_9FLAO</name>
<dbReference type="RefSeq" id="WP_214588344.1">
    <property type="nucleotide sequence ID" value="NZ_JAUHGV010000001.1"/>
</dbReference>
<comment type="caution">
    <text evidence="1">The sequence shown here is derived from an EMBL/GenBank/DDBJ whole genome shotgun (WGS) entry which is preliminary data.</text>
</comment>
<reference evidence="1" key="1">
    <citation type="submission" date="2023-06" db="EMBL/GenBank/DDBJ databases">
        <title>Two Chryseobacterium gambrini strains from China.</title>
        <authorList>
            <person name="Zeng J."/>
            <person name="Wu Y."/>
        </authorList>
    </citation>
    <scope>NUCLEOTIDE SEQUENCE</scope>
    <source>
        <strain evidence="1">SQ219</strain>
    </source>
</reference>
<protein>
    <submittedName>
        <fullName evidence="1">Uncharacterized protein</fullName>
    </submittedName>
</protein>
<dbReference type="AlphaFoldDB" id="A0AAJ1VJ10"/>
<dbReference type="Proteomes" id="UP001225933">
    <property type="component" value="Unassembled WGS sequence"/>
</dbReference>
<gene>
    <name evidence="1" type="ORF">QX233_01770</name>
</gene>
<accession>A0AAJ1VJ10</accession>
<organism evidence="1 2">
    <name type="scientific">Chryseobacterium gambrini</name>
    <dbReference type="NCBI Taxonomy" id="373672"/>
    <lineage>
        <taxon>Bacteria</taxon>
        <taxon>Pseudomonadati</taxon>
        <taxon>Bacteroidota</taxon>
        <taxon>Flavobacteriia</taxon>
        <taxon>Flavobacteriales</taxon>
        <taxon>Weeksellaceae</taxon>
        <taxon>Chryseobacterium group</taxon>
        <taxon>Chryseobacterium</taxon>
    </lineage>
</organism>
<sequence length="231" mass="26556">MGKRIYTQVEVSQLIKNNINELEEIYISNSNELALGKINEDLLKALKNFKAKFAYQPISSVDFNGMKNKFDRTFAIDPLPKNPIVIRPNSFLRVINDNSSYDFIYNYFVLTSSSQYGLGIRFSKSDAVEDNYYQDDSFYILENEFFIKVEPTDFETAVTTFHSRFDSKIASKGLGATRHIVDELKYAKDIAQRNPTKISMFSTVYGNKLSFAGIAEINGNDEYFNRGQQWP</sequence>
<evidence type="ECO:0000313" key="2">
    <source>
        <dbReference type="Proteomes" id="UP001225933"/>
    </source>
</evidence>
<evidence type="ECO:0000313" key="1">
    <source>
        <dbReference type="EMBL" id="MDN4011181.1"/>
    </source>
</evidence>
<dbReference type="EMBL" id="JAUHGV010000001">
    <property type="protein sequence ID" value="MDN4011181.1"/>
    <property type="molecule type" value="Genomic_DNA"/>
</dbReference>